<dbReference type="PANTHER" id="PTHR10443">
    <property type="entry name" value="MICROSOMAL DIPEPTIDASE"/>
    <property type="match status" value="1"/>
</dbReference>
<dbReference type="InterPro" id="IPR032466">
    <property type="entry name" value="Metal_Hydrolase"/>
</dbReference>
<sequence length="311" mass="34559">MIIVDAHCDTITKIMEDGTGLRKNNCHIDIERLKSIGNYVQFFAAFIDPSYCQAYPLKRALQIIDEFYSQIEANKDDIMTCRNYNDIEEAVKSGKIAAVLSIEGGEALQGDLGVLRMLYKLGVRSICLTWNYRNEIADGVKDESSGGGLTPFGRKVIKEMNELGMIIDLSHISKTGFWDVLECTSAPVIVSHSNAQKLCPHRRNLTDKQILAIKDNGGVIGVNLYPEFLNNSKEATLKDVINHIEYISSLVGPEHIGLGADFDGIESVPTGINGVQDIEKIFNELAKLNYSNENIEKFAGKNFLRVIQNVL</sequence>
<dbReference type="RefSeq" id="WP_069193720.1">
    <property type="nucleotide sequence ID" value="NZ_RLII01000018.1"/>
</dbReference>
<dbReference type="GO" id="GO:0070573">
    <property type="term" value="F:metallodipeptidase activity"/>
    <property type="evidence" value="ECO:0007669"/>
    <property type="project" value="InterPro"/>
</dbReference>
<gene>
    <name evidence="1" type="ORF">EFD62_12480</name>
</gene>
<dbReference type="InterPro" id="IPR008257">
    <property type="entry name" value="Pept_M19"/>
</dbReference>
<dbReference type="OrthoDB" id="9804920at2"/>
<reference evidence="2" key="1">
    <citation type="submission" date="2018-11" db="EMBL/GenBank/DDBJ databases">
        <title>Genome sequencing of a novel mesophilic and cellulolytic organism within the genus Hungateiclostridium.</title>
        <authorList>
            <person name="Rettenmaier R."/>
            <person name="Liebl W."/>
            <person name="Zverlov V."/>
        </authorList>
    </citation>
    <scope>NUCLEOTIDE SEQUENCE [LARGE SCALE GENOMIC DNA]</scope>
    <source>
        <strain evidence="2">N2K1</strain>
    </source>
</reference>
<dbReference type="CDD" id="cd01301">
    <property type="entry name" value="rDP_like"/>
    <property type="match status" value="1"/>
</dbReference>
<dbReference type="PROSITE" id="PS00869">
    <property type="entry name" value="RENAL_DIPEPTIDASE_1"/>
    <property type="match status" value="1"/>
</dbReference>
<name>A0A4Q0I2K6_9FIRM</name>
<evidence type="ECO:0000313" key="2">
    <source>
        <dbReference type="Proteomes" id="UP000289166"/>
    </source>
</evidence>
<dbReference type="GO" id="GO:0006508">
    <property type="term" value="P:proteolysis"/>
    <property type="evidence" value="ECO:0007669"/>
    <property type="project" value="InterPro"/>
</dbReference>
<dbReference type="SUPFAM" id="SSF51556">
    <property type="entry name" value="Metallo-dependent hydrolases"/>
    <property type="match status" value="1"/>
</dbReference>
<protein>
    <submittedName>
        <fullName evidence="1">Membrane dipeptidase</fullName>
    </submittedName>
</protein>
<dbReference type="Proteomes" id="UP000289166">
    <property type="component" value="Unassembled WGS sequence"/>
</dbReference>
<dbReference type="PROSITE" id="PS51365">
    <property type="entry name" value="RENAL_DIPEPTIDASE_2"/>
    <property type="match status" value="1"/>
</dbReference>
<dbReference type="AlphaFoldDB" id="A0A4Q0I2K6"/>
<dbReference type="Gene3D" id="3.20.20.140">
    <property type="entry name" value="Metal-dependent hydrolases"/>
    <property type="match status" value="1"/>
</dbReference>
<evidence type="ECO:0000313" key="1">
    <source>
        <dbReference type="EMBL" id="RXE58470.1"/>
    </source>
</evidence>
<organism evidence="1 2">
    <name type="scientific">Acetivibrio mesophilus</name>
    <dbReference type="NCBI Taxonomy" id="2487273"/>
    <lineage>
        <taxon>Bacteria</taxon>
        <taxon>Bacillati</taxon>
        <taxon>Bacillota</taxon>
        <taxon>Clostridia</taxon>
        <taxon>Eubacteriales</taxon>
        <taxon>Oscillospiraceae</taxon>
        <taxon>Acetivibrio</taxon>
    </lineage>
</organism>
<dbReference type="Pfam" id="PF01244">
    <property type="entry name" value="Peptidase_M19"/>
    <property type="match status" value="1"/>
</dbReference>
<dbReference type="PANTHER" id="PTHR10443:SF12">
    <property type="entry name" value="DIPEPTIDASE"/>
    <property type="match status" value="1"/>
</dbReference>
<dbReference type="InterPro" id="IPR000180">
    <property type="entry name" value="Dipep_AS"/>
</dbReference>
<keyword evidence="2" id="KW-1185">Reference proteome</keyword>
<accession>A0A4Q0I2K6</accession>
<proteinExistence type="predicted"/>
<dbReference type="EMBL" id="RLII01000018">
    <property type="protein sequence ID" value="RXE58470.1"/>
    <property type="molecule type" value="Genomic_DNA"/>
</dbReference>
<comment type="caution">
    <text evidence="1">The sequence shown here is derived from an EMBL/GenBank/DDBJ whole genome shotgun (WGS) entry which is preliminary data.</text>
</comment>